<keyword evidence="4 5" id="KW-0862">Zinc</keyword>
<evidence type="ECO:0000313" key="8">
    <source>
        <dbReference type="Proteomes" id="UP000823046"/>
    </source>
</evidence>
<dbReference type="EMBL" id="JADAQX010000041">
    <property type="protein sequence ID" value="KAF8822572.1"/>
    <property type="molecule type" value="Genomic_DNA"/>
</dbReference>
<keyword evidence="1 5" id="KW-0479">Metal-binding</keyword>
<dbReference type="Gene3D" id="4.10.1000.10">
    <property type="entry name" value="Zinc finger, CCCH-type"/>
    <property type="match status" value="1"/>
</dbReference>
<dbReference type="InterPro" id="IPR000571">
    <property type="entry name" value="Znf_CCCH"/>
</dbReference>
<gene>
    <name evidence="7" type="ORF">IE077_000544</name>
</gene>
<name>A0ABQ7JEY2_9APIC</name>
<dbReference type="Proteomes" id="UP000823046">
    <property type="component" value="Unassembled WGS sequence"/>
</dbReference>
<evidence type="ECO:0000313" key="7">
    <source>
        <dbReference type="EMBL" id="KAF8822572.1"/>
    </source>
</evidence>
<evidence type="ECO:0000256" key="3">
    <source>
        <dbReference type="ARBA" id="ARBA00022771"/>
    </source>
</evidence>
<proteinExistence type="predicted"/>
<feature type="zinc finger region" description="C3H1-type" evidence="5">
    <location>
        <begin position="61"/>
        <end position="88"/>
    </location>
</feature>
<evidence type="ECO:0000256" key="5">
    <source>
        <dbReference type="PROSITE-ProRule" id="PRU00723"/>
    </source>
</evidence>
<keyword evidence="2" id="KW-0677">Repeat</keyword>
<dbReference type="PROSITE" id="PS50103">
    <property type="entry name" value="ZF_C3H1"/>
    <property type="match status" value="3"/>
</dbReference>
<dbReference type="Gene3D" id="3.30.1370.210">
    <property type="match status" value="1"/>
</dbReference>
<dbReference type="Pfam" id="PF00642">
    <property type="entry name" value="zf-CCCH"/>
    <property type="match status" value="1"/>
</dbReference>
<sequence length="380" mass="41031">MANNSVQQRASIKTLANGNPIIENLSANVVFAAEKPVEPTKMKHIASKQLPGGSPIVSIQMMKTKICADFQNGKCSRGDGCPYAHGDSEIRPLPDLRKTKMCTAHIAGRCTKENCRFAHSKEELRFTCDFPQYKTEVCRFHTSDSGRGCKYGEKCPYAHSPVELRSLSTISTLPSSISTGNTDVSSNAQSLLDMAYTDDETGSQTNLNVLPLNAKSHERSGKGFVFPKLSAGRKRATTVAISEDLLVEQVEKTKANSVIFPDVASIPIPQSPDLLPKTIVPSTSAACLDASILARDLSDALLSNDPSCVLKLINMLITARKALVSCPNIPEVTLPLSICSNGKVENPSRFVQDGGNHVIGPPPGFESAKVHFSYSIRNRS</sequence>
<dbReference type="SMART" id="SM00356">
    <property type="entry name" value="ZnF_C3H1"/>
    <property type="match status" value="3"/>
</dbReference>
<evidence type="ECO:0000259" key="6">
    <source>
        <dbReference type="PROSITE" id="PS50103"/>
    </source>
</evidence>
<accession>A0ABQ7JEY2</accession>
<dbReference type="Pfam" id="PF14608">
    <property type="entry name" value="zf-CCCH_2"/>
    <property type="match status" value="2"/>
</dbReference>
<evidence type="ECO:0000256" key="2">
    <source>
        <dbReference type="ARBA" id="ARBA00022737"/>
    </source>
</evidence>
<organism evidence="7 8">
    <name type="scientific">Cardiosporidium cionae</name>
    <dbReference type="NCBI Taxonomy" id="476202"/>
    <lineage>
        <taxon>Eukaryota</taxon>
        <taxon>Sar</taxon>
        <taxon>Alveolata</taxon>
        <taxon>Apicomplexa</taxon>
        <taxon>Aconoidasida</taxon>
        <taxon>Nephromycida</taxon>
        <taxon>Cardiosporidium</taxon>
    </lineage>
</organism>
<dbReference type="SUPFAM" id="SSF90229">
    <property type="entry name" value="CCCH zinc finger"/>
    <property type="match status" value="2"/>
</dbReference>
<dbReference type="PANTHER" id="PTHR12547:SF18">
    <property type="entry name" value="PROTEIN TIS11"/>
    <property type="match status" value="1"/>
</dbReference>
<feature type="domain" description="C3H1-type" evidence="6">
    <location>
        <begin position="132"/>
        <end position="162"/>
    </location>
</feature>
<evidence type="ECO:0000256" key="1">
    <source>
        <dbReference type="ARBA" id="ARBA00022723"/>
    </source>
</evidence>
<feature type="zinc finger region" description="C3H1-type" evidence="5">
    <location>
        <begin position="96"/>
        <end position="122"/>
    </location>
</feature>
<reference evidence="7 8" key="1">
    <citation type="journal article" date="2020" name="bioRxiv">
        <title>Metabolic contributions of an alphaproteobacterial endosymbiont in the apicomplexan Cardiosporidium cionae.</title>
        <authorList>
            <person name="Hunter E.S."/>
            <person name="Paight C.J."/>
            <person name="Lane C.E."/>
        </authorList>
    </citation>
    <scope>NUCLEOTIDE SEQUENCE [LARGE SCALE GENOMIC DNA]</scope>
    <source>
        <strain evidence="7">ESH_2018</strain>
    </source>
</reference>
<evidence type="ECO:0000256" key="4">
    <source>
        <dbReference type="ARBA" id="ARBA00022833"/>
    </source>
</evidence>
<protein>
    <submittedName>
        <fullName evidence="7">Zinc finger (CCCH type) motif-containing protein</fullName>
    </submittedName>
</protein>
<feature type="domain" description="C3H1-type" evidence="6">
    <location>
        <begin position="61"/>
        <end position="88"/>
    </location>
</feature>
<dbReference type="InterPro" id="IPR036855">
    <property type="entry name" value="Znf_CCCH_sf"/>
</dbReference>
<keyword evidence="3 5" id="KW-0863">Zinc-finger</keyword>
<comment type="caution">
    <text evidence="7">The sequence shown here is derived from an EMBL/GenBank/DDBJ whole genome shotgun (WGS) entry which is preliminary data.</text>
</comment>
<feature type="domain" description="C3H1-type" evidence="6">
    <location>
        <begin position="96"/>
        <end position="122"/>
    </location>
</feature>
<dbReference type="InterPro" id="IPR045877">
    <property type="entry name" value="ZFP36-like"/>
</dbReference>
<dbReference type="PANTHER" id="PTHR12547">
    <property type="entry name" value="CCCH ZINC FINGER/TIS11-RELATED"/>
    <property type="match status" value="1"/>
</dbReference>
<keyword evidence="8" id="KW-1185">Reference proteome</keyword>
<feature type="zinc finger region" description="C3H1-type" evidence="5">
    <location>
        <begin position="132"/>
        <end position="162"/>
    </location>
</feature>